<dbReference type="Proteomes" id="UP001056778">
    <property type="component" value="Chromosome 9"/>
</dbReference>
<keyword evidence="2" id="KW-1185">Reference proteome</keyword>
<sequence>MEEELAQHVLKLEERLFGLTISDIRRLAFQLASRNKIPKTFSVSKGMAGKAWFYNFMKRHPYLSLRQPEKISLASAAGFNRRNVNEFFNVLERTVDAYGFTTLTIYNVDESGFSTVQKRNRKIVGSEVDIVECEDGPEVENTDSTDSEDNIPLIVLRKINSKNEYKPPNWHKLGRERECFLFTSRSGVPDFVRDLKTPNKLFNLFFTDEVINNLVFQTNLYAQQEHMKTGKFYLKTDFTEMKAFLDEVIQVEEAQVEANVMDDNGDTSSEWKNKQY</sequence>
<gene>
    <name evidence="1" type="ORF">MML48_9g00005578</name>
</gene>
<organism evidence="1 2">
    <name type="scientific">Holotrichia oblita</name>
    <name type="common">Chafer beetle</name>
    <dbReference type="NCBI Taxonomy" id="644536"/>
    <lineage>
        <taxon>Eukaryota</taxon>
        <taxon>Metazoa</taxon>
        <taxon>Ecdysozoa</taxon>
        <taxon>Arthropoda</taxon>
        <taxon>Hexapoda</taxon>
        <taxon>Insecta</taxon>
        <taxon>Pterygota</taxon>
        <taxon>Neoptera</taxon>
        <taxon>Endopterygota</taxon>
        <taxon>Coleoptera</taxon>
        <taxon>Polyphaga</taxon>
        <taxon>Scarabaeiformia</taxon>
        <taxon>Scarabaeidae</taxon>
        <taxon>Melolonthinae</taxon>
        <taxon>Holotrichia</taxon>
    </lineage>
</organism>
<dbReference type="EMBL" id="CM043023">
    <property type="protein sequence ID" value="KAI4455561.1"/>
    <property type="molecule type" value="Genomic_DNA"/>
</dbReference>
<reference evidence="1" key="1">
    <citation type="submission" date="2022-04" db="EMBL/GenBank/DDBJ databases">
        <title>Chromosome-scale genome assembly of Holotrichia oblita Faldermann.</title>
        <authorList>
            <person name="Rongchong L."/>
        </authorList>
    </citation>
    <scope>NUCLEOTIDE SEQUENCE</scope>
    <source>
        <strain evidence="1">81SQS9</strain>
    </source>
</reference>
<evidence type="ECO:0000313" key="2">
    <source>
        <dbReference type="Proteomes" id="UP001056778"/>
    </source>
</evidence>
<name>A0ACB9SK75_HOLOL</name>
<comment type="caution">
    <text evidence="1">The sequence shown here is derived from an EMBL/GenBank/DDBJ whole genome shotgun (WGS) entry which is preliminary data.</text>
</comment>
<protein>
    <submittedName>
        <fullName evidence="1">Uncharacterized protein</fullName>
    </submittedName>
</protein>
<accession>A0ACB9SK75</accession>
<proteinExistence type="predicted"/>
<evidence type="ECO:0000313" key="1">
    <source>
        <dbReference type="EMBL" id="KAI4455561.1"/>
    </source>
</evidence>